<feature type="domain" description="Type II secretion system protein GspF" evidence="11">
    <location>
        <begin position="50"/>
        <end position="173"/>
    </location>
</feature>
<dbReference type="PANTHER" id="PTHR30012:SF0">
    <property type="entry name" value="TYPE II SECRETION SYSTEM PROTEIN F-RELATED"/>
    <property type="match status" value="1"/>
</dbReference>
<dbReference type="Proteomes" id="UP000034956">
    <property type="component" value="Unassembled WGS sequence"/>
</dbReference>
<feature type="transmembrane region" description="Helical" evidence="10">
    <location>
        <begin position="149"/>
        <end position="172"/>
    </location>
</feature>
<reference evidence="12 13" key="1">
    <citation type="journal article" date="2015" name="Nature">
        <title>rRNA introns, odd ribosomes, and small enigmatic genomes across a large radiation of phyla.</title>
        <authorList>
            <person name="Brown C.T."/>
            <person name="Hug L.A."/>
            <person name="Thomas B.C."/>
            <person name="Sharon I."/>
            <person name="Castelle C.J."/>
            <person name="Singh A."/>
            <person name="Wilkins M.J."/>
            <person name="Williams K.H."/>
            <person name="Banfield J.F."/>
        </authorList>
    </citation>
    <scope>NUCLEOTIDE SEQUENCE [LARGE SCALE GENOMIC DNA]</scope>
</reference>
<dbReference type="FunFam" id="1.20.81.30:FF:000001">
    <property type="entry name" value="Type II secretion system protein F"/>
    <property type="match status" value="1"/>
</dbReference>
<gene>
    <name evidence="12" type="ORF">UY23_C0002G0022</name>
</gene>
<feature type="domain" description="Type II secretion system protein GspF" evidence="11">
    <location>
        <begin position="253"/>
        <end position="376"/>
    </location>
</feature>
<comment type="subcellular location">
    <subcellularLocation>
        <location evidence="1">Cell inner membrane</location>
        <topology evidence="1">Multi-pass membrane protein</topology>
    </subcellularLocation>
    <subcellularLocation>
        <location evidence="9">Cell membrane</location>
        <topology evidence="9">Multi-pass membrane protein</topology>
    </subcellularLocation>
</comment>
<dbReference type="InterPro" id="IPR001992">
    <property type="entry name" value="T2SS_GspF/T4SS_PilC_CS"/>
</dbReference>
<dbReference type="InterPro" id="IPR018076">
    <property type="entry name" value="T2SS_GspF_dom"/>
</dbReference>
<comment type="similarity">
    <text evidence="2 9">Belongs to the GSP F family.</text>
</comment>
<keyword evidence="4" id="KW-1003">Cell membrane</keyword>
<keyword evidence="5" id="KW-0997">Cell inner membrane</keyword>
<keyword evidence="8 10" id="KW-0472">Membrane</keyword>
<evidence type="ECO:0000259" key="11">
    <source>
        <dbReference type="Pfam" id="PF00482"/>
    </source>
</evidence>
<dbReference type="Gene3D" id="1.20.81.30">
    <property type="entry name" value="Type II secretion system (T2SS), domain F"/>
    <property type="match status" value="2"/>
</dbReference>
<dbReference type="AlphaFoldDB" id="A0A0G1WLS0"/>
<evidence type="ECO:0000313" key="12">
    <source>
        <dbReference type="EMBL" id="KKU91283.1"/>
    </source>
</evidence>
<evidence type="ECO:0000256" key="2">
    <source>
        <dbReference type="ARBA" id="ARBA00005745"/>
    </source>
</evidence>
<evidence type="ECO:0000256" key="10">
    <source>
        <dbReference type="SAM" id="Phobius"/>
    </source>
</evidence>
<dbReference type="Pfam" id="PF00482">
    <property type="entry name" value="T2SSF"/>
    <property type="match status" value="2"/>
</dbReference>
<comment type="caution">
    <text evidence="12">The sequence shown here is derived from an EMBL/GenBank/DDBJ whole genome shotgun (WGS) entry which is preliminary data.</text>
</comment>
<dbReference type="InterPro" id="IPR042094">
    <property type="entry name" value="T2SS_GspF_sf"/>
</dbReference>
<dbReference type="EMBL" id="LCPF01000002">
    <property type="protein sequence ID" value="KKU91283.1"/>
    <property type="molecule type" value="Genomic_DNA"/>
</dbReference>
<organism evidence="12 13">
    <name type="scientific">Candidatus Jorgensenbacteria bacterium GW2011_GWA1_48_11</name>
    <dbReference type="NCBI Taxonomy" id="1618660"/>
    <lineage>
        <taxon>Bacteria</taxon>
        <taxon>Candidatus Joergenseniibacteriota</taxon>
    </lineage>
</organism>
<proteinExistence type="inferred from homology"/>
<evidence type="ECO:0000256" key="8">
    <source>
        <dbReference type="ARBA" id="ARBA00023136"/>
    </source>
</evidence>
<evidence type="ECO:0000256" key="3">
    <source>
        <dbReference type="ARBA" id="ARBA00022448"/>
    </source>
</evidence>
<evidence type="ECO:0000256" key="6">
    <source>
        <dbReference type="ARBA" id="ARBA00022692"/>
    </source>
</evidence>
<evidence type="ECO:0000256" key="5">
    <source>
        <dbReference type="ARBA" id="ARBA00022519"/>
    </source>
</evidence>
<evidence type="ECO:0000256" key="9">
    <source>
        <dbReference type="RuleBase" id="RU003923"/>
    </source>
</evidence>
<dbReference type="PROSITE" id="PS00874">
    <property type="entry name" value="T2SP_F"/>
    <property type="match status" value="1"/>
</dbReference>
<keyword evidence="3 9" id="KW-0813">Transport</keyword>
<dbReference type="InterPro" id="IPR003004">
    <property type="entry name" value="GspF/PilC"/>
</dbReference>
<dbReference type="PANTHER" id="PTHR30012">
    <property type="entry name" value="GENERAL SECRETION PATHWAY PROTEIN"/>
    <property type="match status" value="1"/>
</dbReference>
<dbReference type="GO" id="GO:0005886">
    <property type="term" value="C:plasma membrane"/>
    <property type="evidence" value="ECO:0007669"/>
    <property type="project" value="UniProtKB-SubCell"/>
</dbReference>
<accession>A0A0G1WLS0</accession>
<dbReference type="PRINTS" id="PR00812">
    <property type="entry name" value="BCTERIALGSPF"/>
</dbReference>
<evidence type="ECO:0000256" key="1">
    <source>
        <dbReference type="ARBA" id="ARBA00004429"/>
    </source>
</evidence>
<protein>
    <submittedName>
        <fullName evidence="12">Type IV fimbrial assembly protein PilC</fullName>
    </submittedName>
</protein>
<evidence type="ECO:0000256" key="4">
    <source>
        <dbReference type="ARBA" id="ARBA00022475"/>
    </source>
</evidence>
<name>A0A0G1WLS0_9BACT</name>
<evidence type="ECO:0000256" key="7">
    <source>
        <dbReference type="ARBA" id="ARBA00022989"/>
    </source>
</evidence>
<feature type="transmembrane region" description="Helical" evidence="10">
    <location>
        <begin position="357"/>
        <end position="378"/>
    </location>
</feature>
<evidence type="ECO:0000313" key="13">
    <source>
        <dbReference type="Proteomes" id="UP000034956"/>
    </source>
</evidence>
<keyword evidence="7 10" id="KW-1133">Transmembrane helix</keyword>
<feature type="transmembrane region" description="Helical" evidence="10">
    <location>
        <begin position="192"/>
        <end position="217"/>
    </location>
</feature>
<keyword evidence="6 9" id="KW-0812">Transmembrane</keyword>
<dbReference type="GO" id="GO:0009306">
    <property type="term" value="P:protein secretion"/>
    <property type="evidence" value="ECO:0007669"/>
    <property type="project" value="InterPro"/>
</dbReference>
<sequence>MSLFSFGKRGQIQNVPKSEALGSVRGKKNSFWEFMRRFLGSVPLQEKINFARHLSVSIKSGMSLIDALKLIQGQSNSKKFSRLIGIIIEDVENGQFLAQSLAKFQYVFGDLFVNMVKVGETSGNLSQSLLYLAGEIKKQREINRRIKGALIYPLIILIATIGVTLFLTLFIFPKILPIFVSLKIQLPFTTRLVIQFLSFLQFYGLYLLGVLVLLFILGKGLLALRRVHFFFDQLMVSLPFLSQVIVNITMTSFTRSLSVLLKSGMTLVDALDIARGTFHNLYYQREIERMAEGVKKGESMARYLAQNHRIFPPMLTGMIQVGESTGNLEENLSYLSDYYESEVDETLKNLTTVLEPVLLLTMGLLVGFIALSIITPIYQVTQGLQIK</sequence>